<feature type="region of interest" description="Disordered" evidence="1">
    <location>
        <begin position="1"/>
        <end position="25"/>
    </location>
</feature>
<organism evidence="2 3">
    <name type="scientific">Romanomermis culicivorax</name>
    <name type="common">Nematode worm</name>
    <dbReference type="NCBI Taxonomy" id="13658"/>
    <lineage>
        <taxon>Eukaryota</taxon>
        <taxon>Metazoa</taxon>
        <taxon>Ecdysozoa</taxon>
        <taxon>Nematoda</taxon>
        <taxon>Enoplea</taxon>
        <taxon>Dorylaimia</taxon>
        <taxon>Mermithida</taxon>
        <taxon>Mermithoidea</taxon>
        <taxon>Mermithidae</taxon>
        <taxon>Romanomermis</taxon>
    </lineage>
</organism>
<accession>A0A915JL73</accession>
<feature type="region of interest" description="Disordered" evidence="1">
    <location>
        <begin position="49"/>
        <end position="81"/>
    </location>
</feature>
<keyword evidence="2" id="KW-1185">Reference proteome</keyword>
<evidence type="ECO:0000256" key="1">
    <source>
        <dbReference type="SAM" id="MobiDB-lite"/>
    </source>
</evidence>
<evidence type="ECO:0000313" key="3">
    <source>
        <dbReference type="WBParaSite" id="nRc.2.0.1.t26832-RA"/>
    </source>
</evidence>
<proteinExistence type="predicted"/>
<sequence length="166" mass="17765">MTSSLAPENRHSTVADNRNNNNTNNNYGASAVNGCRVCKHCLQNANRKMSDGELNNNDSSQNGDYHHQLQITNGESPSMTNGPVATCGGNGNAIVIGVESPTTQKMAAAAQQQWSRNAAGLLEDDSNCLVNGSMNIVETKSQKYDLKNSTAFRPASNKTMGFQAIE</sequence>
<dbReference type="Proteomes" id="UP000887565">
    <property type="component" value="Unplaced"/>
</dbReference>
<dbReference type="AlphaFoldDB" id="A0A915JL73"/>
<name>A0A915JL73_ROMCU</name>
<protein>
    <submittedName>
        <fullName evidence="3">Uncharacterized protein</fullName>
    </submittedName>
</protein>
<evidence type="ECO:0000313" key="2">
    <source>
        <dbReference type="Proteomes" id="UP000887565"/>
    </source>
</evidence>
<dbReference type="WBParaSite" id="nRc.2.0.1.t26832-RA">
    <property type="protein sequence ID" value="nRc.2.0.1.t26832-RA"/>
    <property type="gene ID" value="nRc.2.0.1.g26832"/>
</dbReference>
<reference evidence="3" key="1">
    <citation type="submission" date="2022-11" db="UniProtKB">
        <authorList>
            <consortium name="WormBaseParasite"/>
        </authorList>
    </citation>
    <scope>IDENTIFICATION</scope>
</reference>